<organism evidence="1 2">
    <name type="scientific">Streptomyces mirabilis</name>
    <dbReference type="NCBI Taxonomy" id="68239"/>
    <lineage>
        <taxon>Bacteria</taxon>
        <taxon>Bacillati</taxon>
        <taxon>Actinomycetota</taxon>
        <taxon>Actinomycetes</taxon>
        <taxon>Kitasatosporales</taxon>
        <taxon>Streptomycetaceae</taxon>
        <taxon>Streptomyces</taxon>
    </lineage>
</organism>
<keyword evidence="2" id="KW-1185">Reference proteome</keyword>
<comment type="caution">
    <text evidence="1">The sequence shown here is derived from an EMBL/GenBank/DDBJ whole genome shotgun (WGS) entry which is preliminary data.</text>
</comment>
<proteinExistence type="predicted"/>
<reference evidence="1 2" key="1">
    <citation type="submission" date="2023-02" db="EMBL/GenBank/DDBJ databases">
        <authorList>
            <person name="Maleckis M."/>
        </authorList>
    </citation>
    <scope>NUCLEOTIDE SEQUENCE [LARGE SCALE GENOMIC DNA]</scope>
    <source>
        <strain evidence="1 2">P8-A2</strain>
    </source>
</reference>
<sequence>MPSPPPWSGRPDVIWVDVLGGGKICTILHLDGPDARNKLLVVT</sequence>
<accession>A0ABU3UIE6</accession>
<dbReference type="EMBL" id="JARAKF010000001">
    <property type="protein sequence ID" value="MDU8993309.1"/>
    <property type="molecule type" value="Genomic_DNA"/>
</dbReference>
<protein>
    <submittedName>
        <fullName evidence="1">Uncharacterized protein</fullName>
    </submittedName>
</protein>
<name>A0ABU3UIE6_9ACTN</name>
<gene>
    <name evidence="1" type="ORF">PU648_13315</name>
</gene>
<dbReference type="RefSeq" id="WP_266941703.1">
    <property type="nucleotide sequence ID" value="NZ_CP107955.1"/>
</dbReference>
<evidence type="ECO:0000313" key="1">
    <source>
        <dbReference type="EMBL" id="MDU8993309.1"/>
    </source>
</evidence>
<dbReference type="Proteomes" id="UP001257627">
    <property type="component" value="Unassembled WGS sequence"/>
</dbReference>
<evidence type="ECO:0000313" key="2">
    <source>
        <dbReference type="Proteomes" id="UP001257627"/>
    </source>
</evidence>